<dbReference type="InterPro" id="IPR052345">
    <property type="entry name" value="Rad_response_metalloprotease"/>
</dbReference>
<evidence type="ECO:0000259" key="1">
    <source>
        <dbReference type="Pfam" id="PF06114"/>
    </source>
</evidence>
<dbReference type="PANTHER" id="PTHR43236:SF2">
    <property type="entry name" value="BLL0069 PROTEIN"/>
    <property type="match status" value="1"/>
</dbReference>
<name>A0AA90XWX1_9GAMM</name>
<dbReference type="InterPro" id="IPR010359">
    <property type="entry name" value="IrrE_HExxH"/>
</dbReference>
<gene>
    <name evidence="2" type="ORF">HB980_14125</name>
</gene>
<proteinExistence type="predicted"/>
<organism evidence="2 3">
    <name type="scientific">Yersinia massiliensis</name>
    <dbReference type="NCBI Taxonomy" id="419257"/>
    <lineage>
        <taxon>Bacteria</taxon>
        <taxon>Pseudomonadati</taxon>
        <taxon>Pseudomonadota</taxon>
        <taxon>Gammaproteobacteria</taxon>
        <taxon>Enterobacterales</taxon>
        <taxon>Yersiniaceae</taxon>
        <taxon>Yersinia</taxon>
    </lineage>
</organism>
<protein>
    <submittedName>
        <fullName evidence="2">ImmA/IrrE family metallo-endopeptidase</fullName>
    </submittedName>
</protein>
<evidence type="ECO:0000313" key="3">
    <source>
        <dbReference type="Proteomes" id="UP000698240"/>
    </source>
</evidence>
<feature type="domain" description="IrrE N-terminal-like" evidence="1">
    <location>
        <begin position="63"/>
        <end position="170"/>
    </location>
</feature>
<dbReference type="Proteomes" id="UP000698240">
    <property type="component" value="Unassembled WGS sequence"/>
</dbReference>
<accession>A0AA90XWX1</accession>
<evidence type="ECO:0000313" key="2">
    <source>
        <dbReference type="EMBL" id="NIL27676.1"/>
    </source>
</evidence>
<comment type="caution">
    <text evidence="2">The sequence shown here is derived from an EMBL/GenBank/DDBJ whole genome shotgun (WGS) entry which is preliminary data.</text>
</comment>
<dbReference type="Pfam" id="PF06114">
    <property type="entry name" value="Peptidase_M78"/>
    <property type="match status" value="1"/>
</dbReference>
<reference evidence="2" key="1">
    <citation type="submission" date="2020-03" db="EMBL/GenBank/DDBJ databases">
        <authorList>
            <person name="Kislichkina A."/>
            <person name="Dentovskaya S."/>
            <person name="Shaikhutdinov R."/>
            <person name="Ivanov S."/>
            <person name="Sizova A."/>
            <person name="Solomentsev V."/>
            <person name="Bogun A."/>
        </authorList>
    </citation>
    <scope>NUCLEOTIDE SEQUENCE</scope>
    <source>
        <strain evidence="2">SCPM-O-B-8025</strain>
    </source>
</reference>
<sequence length="180" mass="20544">MAFIRKKPKEAKNHSADIERLVTPSELINFAKNNNICLEPIDVSALTQLLGIIMRLEPMPGDESGSLKKDKTGAWIMTVNSLHHPHRQRFTIAHEIGHYIKHTMLSNSFEDKVFFRNGEMNNMETEANRFAAELLMPEHEFHQFIGNGSQTVTEIADYFHVSSMAVRIRAQQLGYDGHNL</sequence>
<dbReference type="AlphaFoldDB" id="A0AA90XWX1"/>
<dbReference type="PANTHER" id="PTHR43236">
    <property type="entry name" value="ANTITOXIN HIGA1"/>
    <property type="match status" value="1"/>
</dbReference>
<dbReference type="EMBL" id="JAASAN010000005">
    <property type="protein sequence ID" value="NIL27676.1"/>
    <property type="molecule type" value="Genomic_DNA"/>
</dbReference>
<dbReference type="RefSeq" id="WP_167311475.1">
    <property type="nucleotide sequence ID" value="NZ_JAASAN010000005.1"/>
</dbReference>
<dbReference type="Gene3D" id="1.10.10.2910">
    <property type="match status" value="1"/>
</dbReference>